<dbReference type="EMBL" id="CP034171">
    <property type="protein sequence ID" value="AZI20409.1"/>
    <property type="molecule type" value="Genomic_DNA"/>
</dbReference>
<dbReference type="InterPro" id="IPR046947">
    <property type="entry name" value="LytR-like"/>
</dbReference>
<dbReference type="GO" id="GO:0003677">
    <property type="term" value="F:DNA binding"/>
    <property type="evidence" value="ECO:0007669"/>
    <property type="project" value="InterPro"/>
</dbReference>
<feature type="domain" description="HTH LytTR-type" evidence="1">
    <location>
        <begin position="1"/>
        <end position="90"/>
    </location>
</feature>
<dbReference type="PANTHER" id="PTHR37299">
    <property type="entry name" value="TRANSCRIPTIONAL REGULATOR-RELATED"/>
    <property type="match status" value="1"/>
</dbReference>
<gene>
    <name evidence="2" type="ORF">EIH08_06505</name>
</gene>
<name>A0A3G8WIM7_9FLAO</name>
<dbReference type="PROSITE" id="PS50930">
    <property type="entry name" value="HTH_LYTTR"/>
    <property type="match status" value="1"/>
</dbReference>
<dbReference type="Pfam" id="PF04397">
    <property type="entry name" value="LytTR"/>
    <property type="match status" value="1"/>
</dbReference>
<evidence type="ECO:0000313" key="2">
    <source>
        <dbReference type="EMBL" id="AZI20409.1"/>
    </source>
</evidence>
<dbReference type="InterPro" id="IPR007492">
    <property type="entry name" value="LytTR_DNA-bd_dom"/>
</dbReference>
<protein>
    <submittedName>
        <fullName evidence="2">LytTR family transcriptional regulator</fullName>
    </submittedName>
</protein>
<accession>A0A3G8WIM7</accession>
<dbReference type="PANTHER" id="PTHR37299:SF1">
    <property type="entry name" value="STAGE 0 SPORULATION PROTEIN A HOMOLOG"/>
    <property type="match status" value="1"/>
</dbReference>
<dbReference type="AlphaFoldDB" id="A0A3G8WIM7"/>
<dbReference type="Gene3D" id="2.40.50.1020">
    <property type="entry name" value="LytTr DNA-binding domain"/>
    <property type="match status" value="1"/>
</dbReference>
<proteinExistence type="predicted"/>
<dbReference type="GO" id="GO:0000156">
    <property type="term" value="F:phosphorelay response regulator activity"/>
    <property type="evidence" value="ECO:0007669"/>
    <property type="project" value="InterPro"/>
</dbReference>
<organism evidence="2 3">
    <name type="scientific">Chryseobacterium taklimakanense</name>
    <dbReference type="NCBI Taxonomy" id="536441"/>
    <lineage>
        <taxon>Bacteria</taxon>
        <taxon>Pseudomonadati</taxon>
        <taxon>Bacteroidota</taxon>
        <taxon>Flavobacteriia</taxon>
        <taxon>Flavobacteriales</taxon>
        <taxon>Weeksellaceae</taxon>
        <taxon>Chryseobacterium group</taxon>
        <taxon>Chryseobacterium</taxon>
    </lineage>
</organism>
<dbReference type="Proteomes" id="UP000282297">
    <property type="component" value="Chromosome"/>
</dbReference>
<evidence type="ECO:0000259" key="1">
    <source>
        <dbReference type="PROSITE" id="PS50930"/>
    </source>
</evidence>
<sequence length="94" mass="11552">MICRFKSSSHFQKDYVKIYLTTEQRPVLTLMTLKKLEEELPKNNFMRVHRSYIVALDKIERIERNQLIINNQRINISEAYRDHFRKFMDDNQFL</sequence>
<reference evidence="3" key="1">
    <citation type="submission" date="2018-11" db="EMBL/GenBank/DDBJ databases">
        <title>Proposal to divide the Flavobacteriaceae and reorganize its genera based on Amino Acid Identity values calculated from whole genome sequences.</title>
        <authorList>
            <person name="Nicholson A.C."/>
            <person name="Gulvik C.A."/>
            <person name="Whitney A.M."/>
            <person name="Humrighouse B.W."/>
            <person name="Bell M."/>
            <person name="Holmes B."/>
            <person name="Steigerwalt A.B."/>
            <person name="Villarma A."/>
            <person name="Sheth M."/>
            <person name="Batra D."/>
            <person name="Pryor J."/>
            <person name="Bernardet J.-F."/>
            <person name="Hugo C."/>
            <person name="Kampfer P."/>
            <person name="Newman J.D."/>
            <person name="McQuiston J.R."/>
        </authorList>
    </citation>
    <scope>NUCLEOTIDE SEQUENCE [LARGE SCALE GENOMIC DNA]</scope>
    <source>
        <strain evidence="3">H4753</strain>
    </source>
</reference>
<dbReference type="SMART" id="SM00850">
    <property type="entry name" value="LytTR"/>
    <property type="match status" value="1"/>
</dbReference>
<evidence type="ECO:0000313" key="3">
    <source>
        <dbReference type="Proteomes" id="UP000282297"/>
    </source>
</evidence>